<gene>
    <name evidence="2" type="ORF">PVNG_05000</name>
</gene>
<feature type="transmembrane region" description="Helical" evidence="1">
    <location>
        <begin position="30"/>
        <end position="46"/>
    </location>
</feature>
<dbReference type="AlphaFoldDB" id="A0A0J9WF02"/>
<proteinExistence type="predicted"/>
<organism evidence="2 3">
    <name type="scientific">Plasmodium vivax North Korean</name>
    <dbReference type="NCBI Taxonomy" id="1035514"/>
    <lineage>
        <taxon>Eukaryota</taxon>
        <taxon>Sar</taxon>
        <taxon>Alveolata</taxon>
        <taxon>Apicomplexa</taxon>
        <taxon>Aconoidasida</taxon>
        <taxon>Haemosporida</taxon>
        <taxon>Plasmodiidae</taxon>
        <taxon>Plasmodium</taxon>
        <taxon>Plasmodium (Plasmodium)</taxon>
    </lineage>
</organism>
<keyword evidence="1" id="KW-0812">Transmembrane</keyword>
<evidence type="ECO:0008006" key="4">
    <source>
        <dbReference type="Google" id="ProtNLM"/>
    </source>
</evidence>
<evidence type="ECO:0000313" key="3">
    <source>
        <dbReference type="Proteomes" id="UP000053239"/>
    </source>
</evidence>
<reference evidence="2 3" key="1">
    <citation type="submission" date="2011-09" db="EMBL/GenBank/DDBJ databases">
        <title>The Genome Sequence of Plasmodium vivax North Korean.</title>
        <authorList>
            <consortium name="The Broad Institute Genome Sequencing Platform"/>
            <consortium name="The Broad Institute Genome Sequencing Center for Infectious Disease"/>
            <person name="Neafsey D."/>
            <person name="Carlton J."/>
            <person name="Barnwell J."/>
            <person name="Collins W."/>
            <person name="Escalante A."/>
            <person name="Mullikin J."/>
            <person name="Saul A."/>
            <person name="Guigo R."/>
            <person name="Camara F."/>
            <person name="Young S.K."/>
            <person name="Zeng Q."/>
            <person name="Gargeya S."/>
            <person name="Fitzgerald M."/>
            <person name="Haas B."/>
            <person name="Abouelleil A."/>
            <person name="Alvarado L."/>
            <person name="Arachchi H.M."/>
            <person name="Berlin A."/>
            <person name="Brown A."/>
            <person name="Chapman S.B."/>
            <person name="Chen Z."/>
            <person name="Dunbar C."/>
            <person name="Freedman E."/>
            <person name="Gearin G."/>
            <person name="Gellesch M."/>
            <person name="Goldberg J."/>
            <person name="Griggs A."/>
            <person name="Gujja S."/>
            <person name="Heiman D."/>
            <person name="Howarth C."/>
            <person name="Larson L."/>
            <person name="Lui A."/>
            <person name="MacDonald P.J.P."/>
            <person name="Montmayeur A."/>
            <person name="Murphy C."/>
            <person name="Neiman D."/>
            <person name="Pearson M."/>
            <person name="Priest M."/>
            <person name="Roberts A."/>
            <person name="Saif S."/>
            <person name="Shea T."/>
            <person name="Shenoy N."/>
            <person name="Sisk P."/>
            <person name="Stolte C."/>
            <person name="Sykes S."/>
            <person name="Wortman J."/>
            <person name="Nusbaum C."/>
            <person name="Birren B."/>
        </authorList>
    </citation>
    <scope>NUCLEOTIDE SEQUENCE [LARGE SCALE GENOMIC DNA]</scope>
    <source>
        <strain evidence="2 3">North Korean</strain>
    </source>
</reference>
<name>A0A0J9WF02_PLAVI</name>
<dbReference type="Proteomes" id="UP000053239">
    <property type="component" value="Unassembled WGS sequence"/>
</dbReference>
<dbReference type="EMBL" id="KQ235254">
    <property type="protein sequence ID" value="KNA01554.1"/>
    <property type="molecule type" value="Genomic_DNA"/>
</dbReference>
<protein>
    <recommendedName>
        <fullName evidence="4">Variable surface protein</fullName>
    </recommendedName>
</protein>
<evidence type="ECO:0000256" key="1">
    <source>
        <dbReference type="SAM" id="Phobius"/>
    </source>
</evidence>
<sequence>MYQYIDCFIKNYNMYFTKNKLKCFHKIKKILFFFHILIFILLYYNYDDYCFFKKNFENALYKPDIGSIDQTNIIIKSIHSNIKDRFIKICATIKDYLSHSDINPLSDIKNPCNYINYHLRMELKDQIYYDKNDTFKNIKTYIQFGDKNKNNSCISKMNYIDNVTFKKMKELYMLYDAYEAFLEQRINNDDLNNCNTLSEVIDEYNDIIKNNEYAKSFYLYKELIHIKCLIESDHLFYPGKCNPKLSEFTSPKGLPLEYEKPCKNNEKTSSGVTISLISGMTGMFGILLYKVNNISIHICYTLKCTCVIYLNKKLVLSNK</sequence>
<accession>A0A0J9WF02</accession>
<dbReference type="OrthoDB" id="10456057at2759"/>
<evidence type="ECO:0000313" key="2">
    <source>
        <dbReference type="EMBL" id="KNA01554.1"/>
    </source>
</evidence>
<keyword evidence="1" id="KW-0472">Membrane</keyword>
<keyword evidence="1" id="KW-1133">Transmembrane helix</keyword>